<keyword evidence="4" id="KW-0808">Transferase</keyword>
<evidence type="ECO:0000259" key="3">
    <source>
        <dbReference type="Pfam" id="PF02397"/>
    </source>
</evidence>
<feature type="domain" description="Bacterial sugar transferase" evidence="3">
    <location>
        <begin position="238"/>
        <end position="421"/>
    </location>
</feature>
<sequence>MQPALDPQPRGSFAVRYQNAVLRWALAGLLVLMLAYALGWWLQGQGWATAQFPATVLWCVIPYAMATQWLYQGAYLPHFERVSYVVVAATMPFALTPLGFALAQHPYSRGAVLLAYGLTAAWFLLGYRAIRRRDVLHLACLDPALPARLQARIGSPRLETLPLVLHVCQGTPFPAPCDGVVLDPASPSDARHIRALKQSHTRLYSLDAVAEMLTGRCMLPQADALWEQDVRPAYDVAKRMFDLSATVLTLPLWLPLCLLTALAVKIDSPGPALFSQQRTGLHGRPFRLWKLRSMHHAQCEAARTRPAQPGDDRITRAGRFIRRTRLDELPQLWNVLRGDMSLIGPRPEQVPFVHEFAQRIPAYPYRHWVRPGLTGWAQVQQGYTDGAAEAAVKLGYDLYYVTHYSLALDLLIIYKTVRIVLTGFGAR</sequence>
<dbReference type="Pfam" id="PF02397">
    <property type="entry name" value="Bac_transf"/>
    <property type="match status" value="1"/>
</dbReference>
<feature type="transmembrane region" description="Helical" evidence="2">
    <location>
        <begin position="21"/>
        <end position="42"/>
    </location>
</feature>
<evidence type="ECO:0000256" key="1">
    <source>
        <dbReference type="ARBA" id="ARBA00006464"/>
    </source>
</evidence>
<comment type="similarity">
    <text evidence="1">Belongs to the bacterial sugar transferase family.</text>
</comment>
<keyword evidence="2" id="KW-0472">Membrane</keyword>
<dbReference type="RefSeq" id="WP_054256475.1">
    <property type="nucleotide sequence ID" value="NZ_CYIG01000019.1"/>
</dbReference>
<reference evidence="4 5" key="1">
    <citation type="submission" date="2016-10" db="EMBL/GenBank/DDBJ databases">
        <authorList>
            <person name="de Groot N.N."/>
        </authorList>
    </citation>
    <scope>NUCLEOTIDE SEQUENCE [LARGE SCALE GENOMIC DNA]</scope>
    <source>
        <strain evidence="4 5">R-24608</strain>
    </source>
</reference>
<keyword evidence="2" id="KW-0812">Transmembrane</keyword>
<dbReference type="GO" id="GO:0016780">
    <property type="term" value="F:phosphotransferase activity, for other substituted phosphate groups"/>
    <property type="evidence" value="ECO:0007669"/>
    <property type="project" value="TreeGrafter"/>
</dbReference>
<dbReference type="EMBL" id="FPBX01000022">
    <property type="protein sequence ID" value="SFU79791.1"/>
    <property type="molecule type" value="Genomic_DNA"/>
</dbReference>
<keyword evidence="5" id="KW-1185">Reference proteome</keyword>
<feature type="transmembrane region" description="Helical" evidence="2">
    <location>
        <begin position="109"/>
        <end position="127"/>
    </location>
</feature>
<dbReference type="Proteomes" id="UP000183656">
    <property type="component" value="Unassembled WGS sequence"/>
</dbReference>
<dbReference type="PANTHER" id="PTHR30576">
    <property type="entry name" value="COLANIC BIOSYNTHESIS UDP-GLUCOSE LIPID CARRIER TRANSFERASE"/>
    <property type="match status" value="1"/>
</dbReference>
<evidence type="ECO:0000313" key="5">
    <source>
        <dbReference type="Proteomes" id="UP000183656"/>
    </source>
</evidence>
<dbReference type="PANTHER" id="PTHR30576:SF0">
    <property type="entry name" value="UNDECAPRENYL-PHOSPHATE N-ACETYLGALACTOSAMINYL 1-PHOSPHATE TRANSFERASE-RELATED"/>
    <property type="match status" value="1"/>
</dbReference>
<protein>
    <submittedName>
        <fullName evidence="4">Exopolysaccharide biosynthesis polyprenyl glycosylphosphotransferase</fullName>
    </submittedName>
</protein>
<evidence type="ECO:0000313" key="4">
    <source>
        <dbReference type="EMBL" id="SFU79791.1"/>
    </source>
</evidence>
<proteinExistence type="inferred from homology"/>
<name>A0A1I7J3T0_9BURK</name>
<dbReference type="OrthoDB" id="9808602at2"/>
<dbReference type="AlphaFoldDB" id="A0A1I7J3T0"/>
<feature type="transmembrane region" description="Helical" evidence="2">
    <location>
        <begin position="82"/>
        <end position="103"/>
    </location>
</feature>
<dbReference type="InterPro" id="IPR003362">
    <property type="entry name" value="Bact_transf"/>
</dbReference>
<accession>A0A1I7J3T0</accession>
<evidence type="ECO:0000256" key="2">
    <source>
        <dbReference type="SAM" id="Phobius"/>
    </source>
</evidence>
<organism evidence="4 5">
    <name type="scientific">Paenacidovorax caeni</name>
    <dbReference type="NCBI Taxonomy" id="343013"/>
    <lineage>
        <taxon>Bacteria</taxon>
        <taxon>Pseudomonadati</taxon>
        <taxon>Pseudomonadota</taxon>
        <taxon>Betaproteobacteria</taxon>
        <taxon>Burkholderiales</taxon>
        <taxon>Comamonadaceae</taxon>
        <taxon>Paenacidovorax</taxon>
    </lineage>
</organism>
<gene>
    <name evidence="4" type="ORF">SAMN04489707_102210</name>
</gene>
<feature type="transmembrane region" description="Helical" evidence="2">
    <location>
        <begin position="48"/>
        <end position="70"/>
    </location>
</feature>
<keyword evidence="2" id="KW-1133">Transmembrane helix</keyword>
<dbReference type="STRING" id="343013.SAMN04489707_102210"/>